<evidence type="ECO:0000256" key="7">
    <source>
        <dbReference type="ARBA" id="ARBA00022927"/>
    </source>
</evidence>
<comment type="subcellular location">
    <subcellularLocation>
        <location evidence="1">Cell inner membrane</location>
        <topology evidence="1">Single-pass type II membrane protein</topology>
    </subcellularLocation>
    <subcellularLocation>
        <location evidence="10">Cell membrane</location>
        <topology evidence="10">Single-pass type II membrane protein</topology>
    </subcellularLocation>
</comment>
<proteinExistence type="inferred from homology"/>
<evidence type="ECO:0000256" key="6">
    <source>
        <dbReference type="ARBA" id="ARBA00022692"/>
    </source>
</evidence>
<gene>
    <name evidence="12" type="ORF">ACFOPX_03000</name>
</gene>
<evidence type="ECO:0000256" key="5">
    <source>
        <dbReference type="ARBA" id="ARBA00022519"/>
    </source>
</evidence>
<protein>
    <submittedName>
        <fullName evidence="12">ExbD/TolR family protein</fullName>
    </submittedName>
</protein>
<dbReference type="PANTHER" id="PTHR30558:SF12">
    <property type="entry name" value="BIOPOLYMER TRANSPORT PROTEIN EXBD"/>
    <property type="match status" value="1"/>
</dbReference>
<evidence type="ECO:0000256" key="1">
    <source>
        <dbReference type="ARBA" id="ARBA00004249"/>
    </source>
</evidence>
<reference evidence="13" key="1">
    <citation type="journal article" date="2019" name="Int. J. Syst. Evol. Microbiol.">
        <title>The Global Catalogue of Microorganisms (GCM) 10K type strain sequencing project: providing services to taxonomists for standard genome sequencing and annotation.</title>
        <authorList>
            <consortium name="The Broad Institute Genomics Platform"/>
            <consortium name="The Broad Institute Genome Sequencing Center for Infectious Disease"/>
            <person name="Wu L."/>
            <person name="Ma J."/>
        </authorList>
    </citation>
    <scope>NUCLEOTIDE SEQUENCE [LARGE SCALE GENOMIC DNA]</scope>
    <source>
        <strain evidence="13">CCUG 53816</strain>
    </source>
</reference>
<keyword evidence="4" id="KW-1003">Cell membrane</keyword>
<evidence type="ECO:0000256" key="11">
    <source>
        <dbReference type="SAM" id="Phobius"/>
    </source>
</evidence>
<dbReference type="EMBL" id="JBHRZO010000011">
    <property type="protein sequence ID" value="MFC3847506.1"/>
    <property type="molecule type" value="Genomic_DNA"/>
</dbReference>
<evidence type="ECO:0000313" key="13">
    <source>
        <dbReference type="Proteomes" id="UP001595783"/>
    </source>
</evidence>
<dbReference type="RefSeq" id="WP_104752113.1">
    <property type="nucleotide sequence ID" value="NZ_FZMF01000014.1"/>
</dbReference>
<evidence type="ECO:0000256" key="8">
    <source>
        <dbReference type="ARBA" id="ARBA00022989"/>
    </source>
</evidence>
<evidence type="ECO:0000313" key="12">
    <source>
        <dbReference type="EMBL" id="MFC3847506.1"/>
    </source>
</evidence>
<evidence type="ECO:0000256" key="4">
    <source>
        <dbReference type="ARBA" id="ARBA00022475"/>
    </source>
</evidence>
<dbReference type="InterPro" id="IPR003400">
    <property type="entry name" value="ExbD"/>
</dbReference>
<keyword evidence="7 10" id="KW-0653">Protein transport</keyword>
<dbReference type="PANTHER" id="PTHR30558">
    <property type="entry name" value="EXBD MEMBRANE COMPONENT OF PMF-DRIVEN MACROMOLECULE IMPORT SYSTEM"/>
    <property type="match status" value="1"/>
</dbReference>
<accession>A0ABV7ZHK7</accession>
<name>A0ABV7ZHK7_9HELI</name>
<dbReference type="Gene3D" id="3.30.420.270">
    <property type="match status" value="1"/>
</dbReference>
<keyword evidence="3 10" id="KW-0813">Transport</keyword>
<evidence type="ECO:0000256" key="3">
    <source>
        <dbReference type="ARBA" id="ARBA00022448"/>
    </source>
</evidence>
<dbReference type="Pfam" id="PF02472">
    <property type="entry name" value="ExbD"/>
    <property type="match status" value="1"/>
</dbReference>
<evidence type="ECO:0000256" key="9">
    <source>
        <dbReference type="ARBA" id="ARBA00023136"/>
    </source>
</evidence>
<evidence type="ECO:0000256" key="2">
    <source>
        <dbReference type="ARBA" id="ARBA00005811"/>
    </source>
</evidence>
<feature type="transmembrane region" description="Helical" evidence="11">
    <location>
        <begin position="20"/>
        <end position="41"/>
    </location>
</feature>
<keyword evidence="8 11" id="KW-1133">Transmembrane helix</keyword>
<organism evidence="12 13">
    <name type="scientific">Helicobacter baculiformis</name>
    <dbReference type="NCBI Taxonomy" id="427351"/>
    <lineage>
        <taxon>Bacteria</taxon>
        <taxon>Pseudomonadati</taxon>
        <taxon>Campylobacterota</taxon>
        <taxon>Epsilonproteobacteria</taxon>
        <taxon>Campylobacterales</taxon>
        <taxon>Helicobacteraceae</taxon>
        <taxon>Helicobacter</taxon>
    </lineage>
</organism>
<keyword evidence="9 11" id="KW-0472">Membrane</keyword>
<keyword evidence="13" id="KW-1185">Reference proteome</keyword>
<keyword evidence="5" id="KW-0997">Cell inner membrane</keyword>
<keyword evidence="6 10" id="KW-0812">Transmembrane</keyword>
<evidence type="ECO:0000256" key="10">
    <source>
        <dbReference type="RuleBase" id="RU003879"/>
    </source>
</evidence>
<dbReference type="Proteomes" id="UP001595783">
    <property type="component" value="Unassembled WGS sequence"/>
</dbReference>
<comment type="similarity">
    <text evidence="2 10">Belongs to the ExbD/TolR family.</text>
</comment>
<sequence length="135" mass="15568">MIVFDVEHWDADKPELNITPLVDIMLVLLAILMIATPTITYQEKINLPKGSKNTRTSKGDILEIRMDIQGKIYIHDKVYTYNTFHDAFAILARNYDKSTAIYVRADKRLPYENIIYLLKNIREAGFFKVSLVTSA</sequence>
<comment type="caution">
    <text evidence="12">The sequence shown here is derived from an EMBL/GenBank/DDBJ whole genome shotgun (WGS) entry which is preliminary data.</text>
</comment>